<evidence type="ECO:0000313" key="1">
    <source>
        <dbReference type="EMBL" id="SMO58154.1"/>
    </source>
</evidence>
<dbReference type="EMBL" id="FXTK01000004">
    <property type="protein sequence ID" value="SMO58154.1"/>
    <property type="molecule type" value="Genomic_DNA"/>
</dbReference>
<gene>
    <name evidence="1" type="ORF">SAMN06265221_104271</name>
</gene>
<sequence>MARSATDTAPPGPTARQARRLHEDGNHRVTLFAAPGGSDRAVVCFEAGRDVMNGYEPTTCPRFAERLGIDALTVQTARRDWFLSDTSDALAAALDAATVGYADVCATGFSMGGYGALLYSRAAHLRRVLAVSPQYSIDPAIAPYDPGRHEKFARIGRDMPLPEARGDTALRGVVIYDPTIPADRAHVQRIRAAFPHLKAVALPHGGHPATGVVAEAGGIGTISTMLVQRRLDAGRIRRMHRAARHASPRYRLSLASAAAAHHAPRAVVILQELARDAVPKLRLEACLALLTLDPDAGTAALSRLLDDVPDAPPSWAKRIARAVARN</sequence>
<dbReference type="RefSeq" id="WP_142662469.1">
    <property type="nucleotide sequence ID" value="NZ_FXTK01000004.1"/>
</dbReference>
<dbReference type="Gene3D" id="1.25.10.10">
    <property type="entry name" value="Leucine-rich Repeat Variant"/>
    <property type="match status" value="1"/>
</dbReference>
<dbReference type="SUPFAM" id="SSF53474">
    <property type="entry name" value="alpha/beta-Hydrolases"/>
    <property type="match status" value="1"/>
</dbReference>
<dbReference type="Proteomes" id="UP000319014">
    <property type="component" value="Unassembled WGS sequence"/>
</dbReference>
<organism evidence="1 2">
    <name type="scientific">Paracoccus laeviglucosivorans</name>
    <dbReference type="NCBI Taxonomy" id="1197861"/>
    <lineage>
        <taxon>Bacteria</taxon>
        <taxon>Pseudomonadati</taxon>
        <taxon>Pseudomonadota</taxon>
        <taxon>Alphaproteobacteria</taxon>
        <taxon>Rhodobacterales</taxon>
        <taxon>Paracoccaceae</taxon>
        <taxon>Paracoccus</taxon>
    </lineage>
</organism>
<protein>
    <recommendedName>
        <fullName evidence="3">Alpha/beta hydrolase</fullName>
    </recommendedName>
</protein>
<dbReference type="Gene3D" id="3.40.50.1820">
    <property type="entry name" value="alpha/beta hydrolase"/>
    <property type="match status" value="1"/>
</dbReference>
<reference evidence="1 2" key="1">
    <citation type="submission" date="2017-05" db="EMBL/GenBank/DDBJ databases">
        <authorList>
            <person name="Varghese N."/>
            <person name="Submissions S."/>
        </authorList>
    </citation>
    <scope>NUCLEOTIDE SEQUENCE [LARGE SCALE GENOMIC DNA]</scope>
    <source>
        <strain evidence="1 2">DSM 100094</strain>
    </source>
</reference>
<proteinExistence type="predicted"/>
<evidence type="ECO:0000313" key="2">
    <source>
        <dbReference type="Proteomes" id="UP000319014"/>
    </source>
</evidence>
<keyword evidence="2" id="KW-1185">Reference proteome</keyword>
<accession>A0A521CFE2</accession>
<dbReference type="InterPro" id="IPR029058">
    <property type="entry name" value="AB_hydrolase_fold"/>
</dbReference>
<name>A0A521CFE2_9RHOB</name>
<evidence type="ECO:0008006" key="3">
    <source>
        <dbReference type="Google" id="ProtNLM"/>
    </source>
</evidence>
<dbReference type="InterPro" id="IPR011989">
    <property type="entry name" value="ARM-like"/>
</dbReference>
<dbReference type="OrthoDB" id="7247356at2"/>
<dbReference type="AlphaFoldDB" id="A0A521CFE2"/>